<dbReference type="PANTHER" id="PTHR16470:SF0">
    <property type="entry name" value="UBIQUITIN DOMAIN-CONTAINING PROTEIN UBFD1"/>
    <property type="match status" value="1"/>
</dbReference>
<evidence type="ECO:0000313" key="2">
    <source>
        <dbReference type="EMBL" id="JAS51225.1"/>
    </source>
</evidence>
<dbReference type="InterPro" id="IPR029071">
    <property type="entry name" value="Ubiquitin-like_domsf"/>
</dbReference>
<dbReference type="SUPFAM" id="SSF54236">
    <property type="entry name" value="Ubiquitin-like"/>
    <property type="match status" value="1"/>
</dbReference>
<dbReference type="GO" id="GO:0045296">
    <property type="term" value="F:cadherin binding"/>
    <property type="evidence" value="ECO:0007669"/>
    <property type="project" value="TreeGrafter"/>
</dbReference>
<dbReference type="GO" id="GO:0003723">
    <property type="term" value="F:RNA binding"/>
    <property type="evidence" value="ECO:0007669"/>
    <property type="project" value="TreeGrafter"/>
</dbReference>
<dbReference type="PANTHER" id="PTHR16470">
    <property type="entry name" value="UBIQUITIN DOMAIN-CONTAINING PROTEIN UBFD1"/>
    <property type="match status" value="1"/>
</dbReference>
<organism evidence="2">
    <name type="scientific">Cuerna arida</name>
    <dbReference type="NCBI Taxonomy" id="1464854"/>
    <lineage>
        <taxon>Eukaryota</taxon>
        <taxon>Metazoa</taxon>
        <taxon>Ecdysozoa</taxon>
        <taxon>Arthropoda</taxon>
        <taxon>Hexapoda</taxon>
        <taxon>Insecta</taxon>
        <taxon>Pterygota</taxon>
        <taxon>Neoptera</taxon>
        <taxon>Paraneoptera</taxon>
        <taxon>Hemiptera</taxon>
        <taxon>Auchenorrhyncha</taxon>
        <taxon>Membracoidea</taxon>
        <taxon>Cicadellidae</taxon>
        <taxon>Cicadellinae</taxon>
        <taxon>Proconiini</taxon>
        <taxon>Cuerna</taxon>
    </lineage>
</organism>
<dbReference type="InterPro" id="IPR039120">
    <property type="entry name" value="UBFD1"/>
</dbReference>
<dbReference type="Pfam" id="PF00240">
    <property type="entry name" value="ubiquitin"/>
    <property type="match status" value="1"/>
</dbReference>
<protein>
    <recommendedName>
        <fullName evidence="1">Ubiquitin-like domain-containing protein</fullName>
    </recommendedName>
</protein>
<dbReference type="Gene3D" id="3.10.20.90">
    <property type="entry name" value="Phosphatidylinositol 3-kinase Catalytic Subunit, Chain A, domain 1"/>
    <property type="match status" value="1"/>
</dbReference>
<dbReference type="PROSITE" id="PS00299">
    <property type="entry name" value="UBIQUITIN_1"/>
    <property type="match status" value="1"/>
</dbReference>
<dbReference type="EMBL" id="GECZ01018544">
    <property type="protein sequence ID" value="JAS51225.1"/>
    <property type="molecule type" value="Transcribed_RNA"/>
</dbReference>
<dbReference type="InterPro" id="IPR019954">
    <property type="entry name" value="Ubiquitin_CS"/>
</dbReference>
<name>A0A1B6FM02_9HEMI</name>
<evidence type="ECO:0000259" key="1">
    <source>
        <dbReference type="PROSITE" id="PS50053"/>
    </source>
</evidence>
<reference evidence="2" key="1">
    <citation type="submission" date="2015-11" db="EMBL/GenBank/DDBJ databases">
        <title>De novo transcriptome assembly of four potential Pierce s Disease insect vectors from Arizona vineyards.</title>
        <authorList>
            <person name="Tassone E.E."/>
        </authorList>
    </citation>
    <scope>NUCLEOTIDE SEQUENCE</scope>
</reference>
<dbReference type="SMART" id="SM00213">
    <property type="entry name" value="UBQ"/>
    <property type="match status" value="1"/>
</dbReference>
<dbReference type="InterPro" id="IPR057455">
    <property type="entry name" value="UBFD1_C"/>
</dbReference>
<feature type="domain" description="Ubiquitin-like" evidence="1">
    <location>
        <begin position="13"/>
        <end position="86"/>
    </location>
</feature>
<proteinExistence type="predicted"/>
<gene>
    <name evidence="2" type="ORF">g.45098</name>
</gene>
<sequence length="188" mass="20821">MDTEVPVSEADSIRITVMFNKSKYQVEIDPKKKISDLKEHLSSLIDIPFRTQKLIFKGILQNDKTISESGLQNGTKVLLIASNPDEIIKMVTAPQLASAHSSGSTSSSSKAKEPLCLQTNHKKIIDRGIPDDVTPGILDLNEPIPTFPLNGMLNKHGTKIRLTFKLELDEVWASTKEQTVKIPMSTIK</sequence>
<dbReference type="AlphaFoldDB" id="A0A1B6FM02"/>
<dbReference type="PROSITE" id="PS50053">
    <property type="entry name" value="UBIQUITIN_2"/>
    <property type="match status" value="1"/>
</dbReference>
<dbReference type="Pfam" id="PF25343">
    <property type="entry name" value="PH_UBFD1_C"/>
    <property type="match status" value="1"/>
</dbReference>
<accession>A0A1B6FM02</accession>
<dbReference type="InterPro" id="IPR000626">
    <property type="entry name" value="Ubiquitin-like_dom"/>
</dbReference>
<feature type="non-terminal residue" evidence="2">
    <location>
        <position position="188"/>
    </location>
</feature>